<dbReference type="CDD" id="cd00044">
    <property type="entry name" value="CysPc"/>
    <property type="match status" value="1"/>
</dbReference>
<evidence type="ECO:0000256" key="1">
    <source>
        <dbReference type="ARBA" id="ARBA00007623"/>
    </source>
</evidence>
<feature type="active site" evidence="2 3">
    <location>
        <position position="408"/>
    </location>
</feature>
<feature type="compositionally biased region" description="Basic and acidic residues" evidence="5">
    <location>
        <begin position="654"/>
        <end position="692"/>
    </location>
</feature>
<keyword evidence="4" id="KW-0175">Coiled coil</keyword>
<feature type="coiled-coil region" evidence="4">
    <location>
        <begin position="99"/>
        <end position="126"/>
    </location>
</feature>
<feature type="non-terminal residue" evidence="7">
    <location>
        <position position="981"/>
    </location>
</feature>
<evidence type="ECO:0000256" key="5">
    <source>
        <dbReference type="SAM" id="MobiDB-lite"/>
    </source>
</evidence>
<dbReference type="InterPro" id="IPR038765">
    <property type="entry name" value="Papain-like_cys_pep_sf"/>
</dbReference>
<feature type="compositionally biased region" description="Polar residues" evidence="5">
    <location>
        <begin position="734"/>
        <end position="749"/>
    </location>
</feature>
<keyword evidence="3" id="KW-0378">Hydrolase</keyword>
<feature type="region of interest" description="Disordered" evidence="5">
    <location>
        <begin position="954"/>
        <end position="981"/>
    </location>
</feature>
<feature type="region of interest" description="Disordered" evidence="5">
    <location>
        <begin position="1"/>
        <end position="43"/>
    </location>
</feature>
<dbReference type="OrthoDB" id="424753at2759"/>
<evidence type="ECO:0000259" key="6">
    <source>
        <dbReference type="PROSITE" id="PS50203"/>
    </source>
</evidence>
<feature type="non-terminal residue" evidence="7">
    <location>
        <position position="1"/>
    </location>
</feature>
<dbReference type="InterPro" id="IPR022684">
    <property type="entry name" value="Calpain_cysteine_protease"/>
</dbReference>
<dbReference type="GO" id="GO:0004198">
    <property type="term" value="F:calcium-dependent cysteine-type endopeptidase activity"/>
    <property type="evidence" value="ECO:0007669"/>
    <property type="project" value="InterPro"/>
</dbReference>
<gene>
    <name evidence="7" type="ORF">B7463_g9663</name>
</gene>
<dbReference type="OMA" id="EWTTDVQ"/>
<feature type="region of interest" description="Disordered" evidence="5">
    <location>
        <begin position="875"/>
        <end position="930"/>
    </location>
</feature>
<reference evidence="7 8" key="1">
    <citation type="submission" date="2018-05" db="EMBL/GenBank/DDBJ databases">
        <title>Draft genome sequence of Scytalidium lignicola DSM 105466, a ubiquitous saprotrophic fungus.</title>
        <authorList>
            <person name="Buettner E."/>
            <person name="Gebauer A.M."/>
            <person name="Hofrichter M."/>
            <person name="Liers C."/>
            <person name="Kellner H."/>
        </authorList>
    </citation>
    <scope>NUCLEOTIDE SEQUENCE [LARGE SCALE GENOMIC DNA]</scope>
    <source>
        <strain evidence="7 8">DSM 105466</strain>
    </source>
</reference>
<evidence type="ECO:0000256" key="3">
    <source>
        <dbReference type="PROSITE-ProRule" id="PRU00239"/>
    </source>
</evidence>
<keyword evidence="3" id="KW-0788">Thiol protease</keyword>
<feature type="compositionally biased region" description="Polar residues" evidence="5">
    <location>
        <begin position="780"/>
        <end position="793"/>
    </location>
</feature>
<keyword evidence="3" id="KW-0645">Protease</keyword>
<keyword evidence="8" id="KW-1185">Reference proteome</keyword>
<dbReference type="PANTHER" id="PTHR10183:SF397">
    <property type="entry name" value="CALPAIN CATALYTIC DOMAIN-CONTAINING PROTEIN"/>
    <property type="match status" value="1"/>
</dbReference>
<feature type="compositionally biased region" description="Polar residues" evidence="5">
    <location>
        <begin position="961"/>
        <end position="981"/>
    </location>
</feature>
<feature type="compositionally biased region" description="Polar residues" evidence="5">
    <location>
        <begin position="707"/>
        <end position="725"/>
    </location>
</feature>
<dbReference type="GO" id="GO:0006508">
    <property type="term" value="P:proteolysis"/>
    <property type="evidence" value="ECO:0007669"/>
    <property type="project" value="UniProtKB-KW"/>
</dbReference>
<dbReference type="AlphaFoldDB" id="A0A3E2H0B7"/>
<dbReference type="EMBL" id="NCSJ02000248">
    <property type="protein sequence ID" value="RFU26672.1"/>
    <property type="molecule type" value="Genomic_DNA"/>
</dbReference>
<dbReference type="SUPFAM" id="SSF54001">
    <property type="entry name" value="Cysteine proteinases"/>
    <property type="match status" value="1"/>
</dbReference>
<dbReference type="FunFam" id="3.90.70.10:FF:000072">
    <property type="entry name" value="Cysteine proteinase"/>
    <property type="match status" value="1"/>
</dbReference>
<dbReference type="STRING" id="5539.A0A3E2H0B7"/>
<feature type="active site" evidence="2 3">
    <location>
        <position position="387"/>
    </location>
</feature>
<organism evidence="7 8">
    <name type="scientific">Scytalidium lignicola</name>
    <name type="common">Hyphomycete</name>
    <dbReference type="NCBI Taxonomy" id="5539"/>
    <lineage>
        <taxon>Eukaryota</taxon>
        <taxon>Fungi</taxon>
        <taxon>Dikarya</taxon>
        <taxon>Ascomycota</taxon>
        <taxon>Pezizomycotina</taxon>
        <taxon>Leotiomycetes</taxon>
        <taxon>Leotiomycetes incertae sedis</taxon>
        <taxon>Scytalidium</taxon>
    </lineage>
</organism>
<dbReference type="PANTHER" id="PTHR10183">
    <property type="entry name" value="CALPAIN"/>
    <property type="match status" value="1"/>
</dbReference>
<comment type="similarity">
    <text evidence="1">Belongs to the peptidase C2 family.</text>
</comment>
<evidence type="ECO:0000313" key="8">
    <source>
        <dbReference type="Proteomes" id="UP000258309"/>
    </source>
</evidence>
<dbReference type="InterPro" id="IPR000169">
    <property type="entry name" value="Pept_cys_AS"/>
</dbReference>
<dbReference type="PRINTS" id="PR00704">
    <property type="entry name" value="CALPAIN"/>
</dbReference>
<sequence>MSSISDSSDLENRHARHRTPRSPSSPHPLPPQPKHKKKKRLPPQEAINKIWQRFSEKKFSKAITVLPPSAPWHPQKNAYAPSGASGRNARAANENLLVSQDYERAVKECRARVQKLIRECKRVNMRYRDPTFDIDWDLKWEKGHCLNGLIDTRFNIDGRVFSKPTANIPRAVKRVHEVFEKPTFLKNKPLPADVRQGSLGDCWLMASLTALTNMENGIQRLCVEYDTKIGIYGFVFHRDGEWIISVIDDKLYLKSPDWDSPSVQRHLLEQTDREDVEMEYRKTYQTGSQSLFFAHCQDPDETWLPLLEKAYAKAHGDYAALSGGWIGEGLEDLTGGVTTELLTSDILDVDDFWDNEILKVNKEFLFGCTTGLLDIGYGSRDGISEGHAYVIMEARELSTGQRLLKLRNPWGKGKKGNWEGPWSDGSKEFTPEAQIELNHKFGSDSVFWISYEDLLRKYQHFDRTRLFQDAPDWRITQKWISTEVPWKPEFEEKFVITLTKESPVVLVLSQLDDRYFDGLQGQYNFRLQFRLHEIDSPDEDEYIVRSHGNYLMDRSVVTELKSLEAGTYSVFVMVVADRDTRLPAVEEVIKQQCRQRLDNDKLAQVGAAYDLAHSKGAEFLESKAAARATLDKAKARGARIALRRKNWEKKKRERREAKEAAEAKEKYERERKDQAIQTEDIKEVKLDQDDKSIQTGPVDTEAAFKPSTEQTDNSVSPGSNTNDRGVQTEIILDSTVSQGTPDTPNFSTVPPSPSFKAIQDHPPPAPPPKHERSPHRYSRQPPNYITSDGESSASPISDFDDIYSDDDPTLRTRPLMSTGESTSGRKSRDRDSDDEENAADPWNAICIVGLRVYSMDEGLKLKTLQHREEEELHYLRSKKFSKGNDKGTDGDTEDFDDENPPKRGRRRGSESRKRYEHRGMSTDMYKTCDNKEVENDVQPIQEREIGPPVADMEQLIGHDGISTTASRESRTQLETLTNEAS</sequence>
<feature type="active site" evidence="2 3">
    <location>
        <position position="202"/>
    </location>
</feature>
<evidence type="ECO:0000313" key="7">
    <source>
        <dbReference type="EMBL" id="RFU26672.1"/>
    </source>
</evidence>
<feature type="region of interest" description="Disordered" evidence="5">
    <location>
        <begin position="648"/>
        <end position="841"/>
    </location>
</feature>
<feature type="compositionally biased region" description="Pro residues" evidence="5">
    <location>
        <begin position="23"/>
        <end position="32"/>
    </location>
</feature>
<evidence type="ECO:0000256" key="2">
    <source>
        <dbReference type="PIRSR" id="PIRSR622684-1"/>
    </source>
</evidence>
<dbReference type="SMART" id="SM00230">
    <property type="entry name" value="CysPc"/>
    <property type="match status" value="1"/>
</dbReference>
<protein>
    <recommendedName>
        <fullName evidence="6">Calpain catalytic domain-containing protein</fullName>
    </recommendedName>
</protein>
<feature type="compositionally biased region" description="Acidic residues" evidence="5">
    <location>
        <begin position="798"/>
        <end position="807"/>
    </location>
</feature>
<dbReference type="Gene3D" id="3.90.70.10">
    <property type="entry name" value="Cysteine proteinases"/>
    <property type="match status" value="1"/>
</dbReference>
<feature type="compositionally biased region" description="Basic and acidic residues" evidence="5">
    <location>
        <begin position="907"/>
        <end position="930"/>
    </location>
</feature>
<dbReference type="Pfam" id="PF00648">
    <property type="entry name" value="Peptidase_C2"/>
    <property type="match status" value="1"/>
</dbReference>
<evidence type="ECO:0000256" key="4">
    <source>
        <dbReference type="SAM" id="Coils"/>
    </source>
</evidence>
<name>A0A3E2H0B7_SCYLI</name>
<comment type="caution">
    <text evidence="7">The sequence shown here is derived from an EMBL/GenBank/DDBJ whole genome shotgun (WGS) entry which is preliminary data.</text>
</comment>
<feature type="domain" description="Calpain catalytic" evidence="6">
    <location>
        <begin position="173"/>
        <end position="467"/>
    </location>
</feature>
<accession>A0A3E2H0B7</accession>
<dbReference type="Proteomes" id="UP000258309">
    <property type="component" value="Unassembled WGS sequence"/>
</dbReference>
<dbReference type="InterPro" id="IPR001300">
    <property type="entry name" value="Peptidase_C2_calpain_cat"/>
</dbReference>
<proteinExistence type="inferred from homology"/>
<dbReference type="PROSITE" id="PS00139">
    <property type="entry name" value="THIOL_PROTEASE_CYS"/>
    <property type="match status" value="1"/>
</dbReference>
<dbReference type="PROSITE" id="PS50203">
    <property type="entry name" value="CALPAIN_CAT"/>
    <property type="match status" value="1"/>
</dbReference>